<dbReference type="InterPro" id="IPR014716">
    <property type="entry name" value="Fibrinogen_a/b/g_C_1"/>
</dbReference>
<dbReference type="Proteomes" id="UP001519460">
    <property type="component" value="Unassembled WGS sequence"/>
</dbReference>
<dbReference type="EMBL" id="JACVVK020000521">
    <property type="protein sequence ID" value="KAK7468159.1"/>
    <property type="molecule type" value="Genomic_DNA"/>
</dbReference>
<dbReference type="Gene3D" id="3.90.215.10">
    <property type="entry name" value="Gamma Fibrinogen, chain A, domain 1"/>
    <property type="match status" value="1"/>
</dbReference>
<gene>
    <name evidence="2" type="ORF">BaRGS_00036623</name>
</gene>
<dbReference type="SUPFAM" id="SSF56496">
    <property type="entry name" value="Fibrinogen C-terminal domain-like"/>
    <property type="match status" value="1"/>
</dbReference>
<protein>
    <recommendedName>
        <fullName evidence="1">Fibrinogen C-terminal domain-containing protein</fullName>
    </recommendedName>
</protein>
<dbReference type="SMART" id="SM00186">
    <property type="entry name" value="FBG"/>
    <property type="match status" value="1"/>
</dbReference>
<dbReference type="InterPro" id="IPR050373">
    <property type="entry name" value="Fibrinogen_C-term_domain"/>
</dbReference>
<reference evidence="2 3" key="1">
    <citation type="journal article" date="2023" name="Sci. Data">
        <title>Genome assembly of the Korean intertidal mud-creeper Batillaria attramentaria.</title>
        <authorList>
            <person name="Patra A.K."/>
            <person name="Ho P.T."/>
            <person name="Jun S."/>
            <person name="Lee S.J."/>
            <person name="Kim Y."/>
            <person name="Won Y.J."/>
        </authorList>
    </citation>
    <scope>NUCLEOTIDE SEQUENCE [LARGE SCALE GENOMIC DNA]</scope>
    <source>
        <strain evidence="2">Wonlab-2016</strain>
    </source>
</reference>
<evidence type="ECO:0000259" key="1">
    <source>
        <dbReference type="PROSITE" id="PS51406"/>
    </source>
</evidence>
<sequence>GFYNRQEKCPGNVTKLQFCPHVTSARTAGKCASECRQQDGCVGFVRDPITEECRLCDTPIADDCSNTEPSSTMESFEQAEGYGDGVYWILPTMTTQPFRVTCEMQYERTFVMIRRDKILSFYRDWIEYREGFGDMAGDHWLGLKHIWELTNSRAYELIFEVFLLNGEWFQQSYRNFVVTDESENFSMSFKGTDSYARPLGDSLSDVNGSPFSTYDADHDNDVNINCAERHHSGWWFGGVNCTECNPTGVLLQPADMSRTGDPREVFWSRNLGNIVPNVVYAWLQRW</sequence>
<dbReference type="PANTHER" id="PTHR19143">
    <property type="entry name" value="FIBRINOGEN/TENASCIN/ANGIOPOEITIN"/>
    <property type="match status" value="1"/>
</dbReference>
<keyword evidence="3" id="KW-1185">Reference proteome</keyword>
<dbReference type="AlphaFoldDB" id="A0ABD0JB84"/>
<feature type="non-terminal residue" evidence="2">
    <location>
        <position position="1"/>
    </location>
</feature>
<dbReference type="PROSITE" id="PS51406">
    <property type="entry name" value="FIBRINOGEN_C_2"/>
    <property type="match status" value="1"/>
</dbReference>
<dbReference type="Pfam" id="PF00147">
    <property type="entry name" value="Fibrinogen_C"/>
    <property type="match status" value="1"/>
</dbReference>
<organism evidence="2 3">
    <name type="scientific">Batillaria attramentaria</name>
    <dbReference type="NCBI Taxonomy" id="370345"/>
    <lineage>
        <taxon>Eukaryota</taxon>
        <taxon>Metazoa</taxon>
        <taxon>Spiralia</taxon>
        <taxon>Lophotrochozoa</taxon>
        <taxon>Mollusca</taxon>
        <taxon>Gastropoda</taxon>
        <taxon>Caenogastropoda</taxon>
        <taxon>Sorbeoconcha</taxon>
        <taxon>Cerithioidea</taxon>
        <taxon>Batillariidae</taxon>
        <taxon>Batillaria</taxon>
    </lineage>
</organism>
<dbReference type="InterPro" id="IPR036056">
    <property type="entry name" value="Fibrinogen-like_C"/>
</dbReference>
<comment type="caution">
    <text evidence="2">The sequence shown here is derived from an EMBL/GenBank/DDBJ whole genome shotgun (WGS) entry which is preliminary data.</text>
</comment>
<evidence type="ECO:0000313" key="2">
    <source>
        <dbReference type="EMBL" id="KAK7468159.1"/>
    </source>
</evidence>
<evidence type="ECO:0000313" key="3">
    <source>
        <dbReference type="Proteomes" id="UP001519460"/>
    </source>
</evidence>
<name>A0ABD0JB84_9CAEN</name>
<proteinExistence type="predicted"/>
<dbReference type="InterPro" id="IPR002181">
    <property type="entry name" value="Fibrinogen_a/b/g_C_dom"/>
</dbReference>
<accession>A0ABD0JB84</accession>
<feature type="domain" description="Fibrinogen C-terminal" evidence="1">
    <location>
        <begin position="55"/>
        <end position="249"/>
    </location>
</feature>